<feature type="non-terminal residue" evidence="2">
    <location>
        <position position="105"/>
    </location>
</feature>
<name>A0A8D6ZT77_MUSAM</name>
<evidence type="ECO:0000256" key="1">
    <source>
        <dbReference type="SAM" id="MobiDB-lite"/>
    </source>
</evidence>
<reference evidence="2" key="1">
    <citation type="submission" date="2021-03" db="EMBL/GenBank/DDBJ databases">
        <authorList>
            <consortium name="Genoscope - CEA"/>
            <person name="William W."/>
        </authorList>
    </citation>
    <scope>NUCLEOTIDE SEQUENCE</scope>
    <source>
        <strain evidence="2">Doubled-haploid Pahang</strain>
    </source>
</reference>
<protein>
    <submittedName>
        <fullName evidence="2">(wild Malaysian banana) hypothetical protein</fullName>
    </submittedName>
</protein>
<dbReference type="AlphaFoldDB" id="A0A8D6ZT77"/>
<accession>A0A8D6ZT77</accession>
<gene>
    <name evidence="2" type="ORF">GSMUA_240410.1</name>
</gene>
<sequence>MPLLQTKCTKQTLGRSIPCSEREDPTSARRIPLVVGGREGEISKRERGGGEARARERSEREEIEPRGQECREKRRPRGALRFQARSLLQFSLPLLFSLDFLLFFF</sequence>
<feature type="compositionally biased region" description="Basic and acidic residues" evidence="1">
    <location>
        <begin position="39"/>
        <end position="72"/>
    </location>
</feature>
<feature type="region of interest" description="Disordered" evidence="1">
    <location>
        <begin position="39"/>
        <end position="75"/>
    </location>
</feature>
<organism evidence="2">
    <name type="scientific">Musa acuminata subsp. malaccensis</name>
    <name type="common">Wild banana</name>
    <name type="synonym">Musa malaccensis</name>
    <dbReference type="NCBI Taxonomy" id="214687"/>
    <lineage>
        <taxon>Eukaryota</taxon>
        <taxon>Viridiplantae</taxon>
        <taxon>Streptophyta</taxon>
        <taxon>Embryophyta</taxon>
        <taxon>Tracheophyta</taxon>
        <taxon>Spermatophyta</taxon>
        <taxon>Magnoliopsida</taxon>
        <taxon>Liliopsida</taxon>
        <taxon>Zingiberales</taxon>
        <taxon>Musaceae</taxon>
        <taxon>Musa</taxon>
    </lineage>
</organism>
<proteinExistence type="predicted"/>
<evidence type="ECO:0000313" key="2">
    <source>
        <dbReference type="EMBL" id="CAG1836073.1"/>
    </source>
</evidence>
<dbReference type="EMBL" id="HG996474">
    <property type="protein sequence ID" value="CAG1836073.1"/>
    <property type="molecule type" value="Genomic_DNA"/>
</dbReference>